<proteinExistence type="inferred from homology"/>
<dbReference type="AlphaFoldDB" id="A0A833RBB5"/>
<dbReference type="GO" id="GO:0005811">
    <property type="term" value="C:lipid droplet"/>
    <property type="evidence" value="ECO:0007669"/>
    <property type="project" value="InterPro"/>
</dbReference>
<evidence type="ECO:0000256" key="1">
    <source>
        <dbReference type="ARBA" id="ARBA00009755"/>
    </source>
</evidence>
<organism evidence="4 5">
    <name type="scientific">Carex littledalei</name>
    <dbReference type="NCBI Taxonomy" id="544730"/>
    <lineage>
        <taxon>Eukaryota</taxon>
        <taxon>Viridiplantae</taxon>
        <taxon>Streptophyta</taxon>
        <taxon>Embryophyta</taxon>
        <taxon>Tracheophyta</taxon>
        <taxon>Spermatophyta</taxon>
        <taxon>Magnoliopsida</taxon>
        <taxon>Liliopsida</taxon>
        <taxon>Poales</taxon>
        <taxon>Cyperaceae</taxon>
        <taxon>Cyperoideae</taxon>
        <taxon>Cariceae</taxon>
        <taxon>Carex</taxon>
        <taxon>Carex subgen. Euthyceras</taxon>
    </lineage>
</organism>
<evidence type="ECO:0000313" key="4">
    <source>
        <dbReference type="EMBL" id="KAF3336513.1"/>
    </source>
</evidence>
<keyword evidence="5" id="KW-1185">Reference proteome</keyword>
<protein>
    <submittedName>
        <fullName evidence="4">Cycloartenol synthase 2</fullName>
    </submittedName>
</protein>
<reference evidence="4" key="1">
    <citation type="submission" date="2020-01" db="EMBL/GenBank/DDBJ databases">
        <title>Genome sequence of Kobresia littledalei, the first chromosome-level genome in the family Cyperaceae.</title>
        <authorList>
            <person name="Qu G."/>
        </authorList>
    </citation>
    <scope>NUCLEOTIDE SEQUENCE</scope>
    <source>
        <strain evidence="4">C.B.Clarke</strain>
        <tissue evidence="4">Leaf</tissue>
    </source>
</reference>
<feature type="domain" description="Squalene cyclase C-terminal" evidence="3">
    <location>
        <begin position="60"/>
        <end position="371"/>
    </location>
</feature>
<dbReference type="InterPro" id="IPR002365">
    <property type="entry name" value="Terpene_synthase_CS"/>
</dbReference>
<dbReference type="NCBIfam" id="TIGR01787">
    <property type="entry name" value="squalene_cyclas"/>
    <property type="match status" value="1"/>
</dbReference>
<dbReference type="Pfam" id="PF13243">
    <property type="entry name" value="SQHop_cyclase_C"/>
    <property type="match status" value="1"/>
</dbReference>
<dbReference type="PROSITE" id="PS01074">
    <property type="entry name" value="TERPENE_SYNTHASES"/>
    <property type="match status" value="1"/>
</dbReference>
<dbReference type="Gene3D" id="1.50.10.20">
    <property type="match status" value="1"/>
</dbReference>
<evidence type="ECO:0000259" key="3">
    <source>
        <dbReference type="Pfam" id="PF13243"/>
    </source>
</evidence>
<dbReference type="Proteomes" id="UP000623129">
    <property type="component" value="Unassembled WGS sequence"/>
</dbReference>
<dbReference type="PANTHER" id="PTHR11764">
    <property type="entry name" value="TERPENE CYCLASE/MUTASE FAMILY MEMBER"/>
    <property type="match status" value="1"/>
</dbReference>
<name>A0A833RBB5_9POAL</name>
<dbReference type="OrthoDB" id="1717038at2759"/>
<dbReference type="GO" id="GO:0016866">
    <property type="term" value="F:intramolecular transferase activity"/>
    <property type="evidence" value="ECO:0007669"/>
    <property type="project" value="InterPro"/>
</dbReference>
<dbReference type="InterPro" id="IPR018333">
    <property type="entry name" value="Squalene_cyclase"/>
</dbReference>
<sequence>MKMQARDTYFWEQLKRQSTRMLCSFMRDPNCEELKCHLARLPDYLWIGEDGMKMRATIGSAVWDTALGIQAILSCDVAKEHASTLRKAHGFLKASQIMENPAGDLKSHFRSFTKGGWSFPIADDGWSVSDCTAEALKALLLLSNISPDIVGDHAPSEIIYEAVNFMLSLQNPDGGFSAWELTRSYPWVEVYFAETLSFLVLDCKFICVECTSSVIQALMLFKERYPRHRMREIEQCIKASKEYIKKTQNDDGSWFGSWGICYTYGTLFGIEGLLATGETYANCKAIRKACAFLLSKQLSDGGWGESQILSYIFIFQQVYTNLPGNKSNVVQTAWAMLALLKAGQIERNPAPVHRAARNLIDMQLDNGDFPQQRPDREIAICKYWINSYECNEYSRDDPFELSYLICTVNIKILVIRLEILVALTQNQSPEVEVKKVIWAEI</sequence>
<dbReference type="SUPFAM" id="SSF48239">
    <property type="entry name" value="Terpenoid cyclases/Protein prenyltransferases"/>
    <property type="match status" value="1"/>
</dbReference>
<comment type="similarity">
    <text evidence="1">Belongs to the terpene cyclase/mutase family.</text>
</comment>
<gene>
    <name evidence="4" type="ORF">FCM35_KLT19099</name>
</gene>
<dbReference type="PANTHER" id="PTHR11764:SF17">
    <property type="entry name" value="TERPENE CYCLASE_MUTASE FAMILY MEMBER"/>
    <property type="match status" value="1"/>
</dbReference>
<comment type="caution">
    <text evidence="4">The sequence shown here is derived from an EMBL/GenBank/DDBJ whole genome shotgun (WGS) entry which is preliminary data.</text>
</comment>
<evidence type="ECO:0000256" key="2">
    <source>
        <dbReference type="ARBA" id="ARBA00022737"/>
    </source>
</evidence>
<accession>A0A833RBB5</accession>
<dbReference type="InterPro" id="IPR032696">
    <property type="entry name" value="SQ_cyclase_C"/>
</dbReference>
<dbReference type="FunFam" id="1.50.10.20:FF:000011">
    <property type="entry name" value="Terpene cyclase/mutase family member"/>
    <property type="match status" value="1"/>
</dbReference>
<dbReference type="GO" id="GO:0016104">
    <property type="term" value="P:triterpenoid biosynthetic process"/>
    <property type="evidence" value="ECO:0007669"/>
    <property type="project" value="InterPro"/>
</dbReference>
<evidence type="ECO:0000313" key="5">
    <source>
        <dbReference type="Proteomes" id="UP000623129"/>
    </source>
</evidence>
<dbReference type="EMBL" id="SWLB01000007">
    <property type="protein sequence ID" value="KAF3336513.1"/>
    <property type="molecule type" value="Genomic_DNA"/>
</dbReference>
<dbReference type="InterPro" id="IPR008930">
    <property type="entry name" value="Terpenoid_cyclase/PrenylTrfase"/>
</dbReference>
<keyword evidence="2" id="KW-0677">Repeat</keyword>